<dbReference type="GO" id="GO:0000166">
    <property type="term" value="F:nucleotide binding"/>
    <property type="evidence" value="ECO:0007669"/>
    <property type="project" value="InterPro"/>
</dbReference>
<dbReference type="InterPro" id="IPR000683">
    <property type="entry name" value="Gfo/Idh/MocA-like_OxRdtase_N"/>
</dbReference>
<dbReference type="Gene3D" id="3.40.50.720">
    <property type="entry name" value="NAD(P)-binding Rossmann-like Domain"/>
    <property type="match status" value="1"/>
</dbReference>
<dbReference type="Gene3D" id="3.30.360.10">
    <property type="entry name" value="Dihydrodipicolinate Reductase, domain 2"/>
    <property type="match status" value="1"/>
</dbReference>
<dbReference type="PROSITE" id="PS51318">
    <property type="entry name" value="TAT"/>
    <property type="match status" value="1"/>
</dbReference>
<dbReference type="InterPro" id="IPR036291">
    <property type="entry name" value="NAD(P)-bd_dom_sf"/>
</dbReference>
<dbReference type="GO" id="GO:0050112">
    <property type="term" value="F:inositol 2-dehydrogenase (NAD+) activity"/>
    <property type="evidence" value="ECO:0007669"/>
    <property type="project" value="UniProtKB-EC"/>
</dbReference>
<keyword evidence="3" id="KW-0560">Oxidoreductase</keyword>
<dbReference type="InterPro" id="IPR050463">
    <property type="entry name" value="Gfo/Idh/MocA_oxidrdct_glycsds"/>
</dbReference>
<dbReference type="Proteomes" id="UP000319976">
    <property type="component" value="Chromosome"/>
</dbReference>
<feature type="domain" description="Gfo/Idh/MocA-like oxidoreductase N-terminal" evidence="1">
    <location>
        <begin position="42"/>
        <end position="158"/>
    </location>
</feature>
<dbReference type="RefSeq" id="WP_145259221.1">
    <property type="nucleotide sequence ID" value="NZ_CP036316.1"/>
</dbReference>
<dbReference type="EMBL" id="CP036316">
    <property type="protein sequence ID" value="QDT63140.1"/>
    <property type="molecule type" value="Genomic_DNA"/>
</dbReference>
<gene>
    <name evidence="3" type="primary">iolG_1</name>
    <name evidence="3" type="ORF">V22_03580</name>
</gene>
<dbReference type="AlphaFoldDB" id="A0A517T447"/>
<dbReference type="Pfam" id="PF01408">
    <property type="entry name" value="GFO_IDH_MocA"/>
    <property type="match status" value="1"/>
</dbReference>
<evidence type="ECO:0000259" key="1">
    <source>
        <dbReference type="Pfam" id="PF01408"/>
    </source>
</evidence>
<dbReference type="KEGG" id="chya:V22_03580"/>
<accession>A0A517T447</accession>
<evidence type="ECO:0000259" key="2">
    <source>
        <dbReference type="Pfam" id="PF19051"/>
    </source>
</evidence>
<sequence length="432" mass="48799">MNKAHSRRDFLTTSAAGLVAATALPGLASAQQKPRSKVERLGIGAIGMRYQGSVITEKARAHGDIVAIADVDRHVREQARASFGSTPRIFEDYQDLIKRDDVDVVLIATPDHWHTKMVIDACRAGKDIYIEKPLTLTVDEGKIMRQVVQETGRVVQVGSWHRSDFRFRLATEMVRQGRLGKLKRVACSLNKNPKGGPFKVSTVPSHFNWDLWQGQTPDVPYIPERAHYTFRWWYEYSGGKMTDWGAHHLDIAQWAINSLPVKVDGHAKLPNIENGFNVATDYNATYHYENGVEMQVTDEGRNGILFEGDEGRIFVNRGTLTGTPAEDLKDNPLPRESFTLYDHDNLDRPERFGKLDAIINHMGNFFDCIETRNDPVSDVESQHRSVTTCHIGNISMRLGRPLKWDPEAEMFIGDDEANAMLKREQRAGFEIA</sequence>
<reference evidence="3 4" key="1">
    <citation type="submission" date="2019-02" db="EMBL/GenBank/DDBJ databases">
        <title>Deep-cultivation of Planctomycetes and their phenomic and genomic characterization uncovers novel biology.</title>
        <authorList>
            <person name="Wiegand S."/>
            <person name="Jogler M."/>
            <person name="Boedeker C."/>
            <person name="Pinto D."/>
            <person name="Vollmers J."/>
            <person name="Rivas-Marin E."/>
            <person name="Kohn T."/>
            <person name="Peeters S.H."/>
            <person name="Heuer A."/>
            <person name="Rast P."/>
            <person name="Oberbeckmann S."/>
            <person name="Bunk B."/>
            <person name="Jeske O."/>
            <person name="Meyerdierks A."/>
            <person name="Storesund J.E."/>
            <person name="Kallscheuer N."/>
            <person name="Luecker S."/>
            <person name="Lage O.M."/>
            <person name="Pohl T."/>
            <person name="Merkel B.J."/>
            <person name="Hornburger P."/>
            <person name="Mueller R.-W."/>
            <person name="Bruemmer F."/>
            <person name="Labrenz M."/>
            <person name="Spormann A.M."/>
            <person name="Op den Camp H."/>
            <person name="Overmann J."/>
            <person name="Amann R."/>
            <person name="Jetten M.S.M."/>
            <person name="Mascher T."/>
            <person name="Medema M.H."/>
            <person name="Devos D.P."/>
            <person name="Kaster A.-K."/>
            <person name="Ovreas L."/>
            <person name="Rohde M."/>
            <person name="Galperin M.Y."/>
            <person name="Jogler C."/>
        </authorList>
    </citation>
    <scope>NUCLEOTIDE SEQUENCE [LARGE SCALE GENOMIC DNA]</scope>
    <source>
        <strain evidence="3 4">V22</strain>
    </source>
</reference>
<keyword evidence="4" id="KW-1185">Reference proteome</keyword>
<evidence type="ECO:0000313" key="4">
    <source>
        <dbReference type="Proteomes" id="UP000319976"/>
    </source>
</evidence>
<proteinExistence type="predicted"/>
<feature type="domain" description="Gfo/Idh/MocA-like oxidoreductase bacterial type C-terminal" evidence="2">
    <location>
        <begin position="359"/>
        <end position="430"/>
    </location>
</feature>
<organism evidence="3 4">
    <name type="scientific">Calycomorphotria hydatis</name>
    <dbReference type="NCBI Taxonomy" id="2528027"/>
    <lineage>
        <taxon>Bacteria</taxon>
        <taxon>Pseudomonadati</taxon>
        <taxon>Planctomycetota</taxon>
        <taxon>Planctomycetia</taxon>
        <taxon>Planctomycetales</taxon>
        <taxon>Planctomycetaceae</taxon>
        <taxon>Calycomorphotria</taxon>
    </lineage>
</organism>
<name>A0A517T447_9PLAN</name>
<dbReference type="OrthoDB" id="9788246at2"/>
<dbReference type="Pfam" id="PF19051">
    <property type="entry name" value="GFO_IDH_MocA_C2"/>
    <property type="match status" value="2"/>
</dbReference>
<dbReference type="PANTHER" id="PTHR43818:SF5">
    <property type="entry name" value="OXIDOREDUCTASE FAMILY PROTEIN"/>
    <property type="match status" value="1"/>
</dbReference>
<feature type="domain" description="Gfo/Idh/MocA-like oxidoreductase bacterial type C-terminal" evidence="2">
    <location>
        <begin position="199"/>
        <end position="335"/>
    </location>
</feature>
<dbReference type="EC" id="1.1.1.18" evidence="3"/>
<dbReference type="InterPro" id="IPR043906">
    <property type="entry name" value="Gfo/Idh/MocA_OxRdtase_bact_C"/>
</dbReference>
<protein>
    <submittedName>
        <fullName evidence="3">Inositol 2-dehydrogenase</fullName>
        <ecNumber evidence="3">1.1.1.18</ecNumber>
    </submittedName>
</protein>
<dbReference type="PANTHER" id="PTHR43818">
    <property type="entry name" value="BCDNA.GH03377"/>
    <property type="match status" value="1"/>
</dbReference>
<evidence type="ECO:0000313" key="3">
    <source>
        <dbReference type="EMBL" id="QDT63140.1"/>
    </source>
</evidence>
<dbReference type="SUPFAM" id="SSF51735">
    <property type="entry name" value="NAD(P)-binding Rossmann-fold domains"/>
    <property type="match status" value="1"/>
</dbReference>
<dbReference type="InterPro" id="IPR006311">
    <property type="entry name" value="TAT_signal"/>
</dbReference>
<dbReference type="SUPFAM" id="SSF55347">
    <property type="entry name" value="Glyceraldehyde-3-phosphate dehydrogenase-like, C-terminal domain"/>
    <property type="match status" value="1"/>
</dbReference>